<dbReference type="InterPro" id="IPR046672">
    <property type="entry name" value="DUF6542"/>
</dbReference>
<feature type="compositionally biased region" description="Gly residues" evidence="1">
    <location>
        <begin position="1"/>
        <end position="10"/>
    </location>
</feature>
<feature type="transmembrane region" description="Helical" evidence="2">
    <location>
        <begin position="39"/>
        <end position="59"/>
    </location>
</feature>
<protein>
    <submittedName>
        <fullName evidence="4">Putative secreted protein with PEP-CTERM sorting signal</fullName>
    </submittedName>
</protein>
<comment type="caution">
    <text evidence="4">The sequence shown here is derived from an EMBL/GenBank/DDBJ whole genome shotgun (WGS) entry which is preliminary data.</text>
</comment>
<feature type="region of interest" description="Disordered" evidence="1">
    <location>
        <begin position="1"/>
        <end position="34"/>
    </location>
</feature>
<feature type="transmembrane region" description="Helical" evidence="2">
    <location>
        <begin position="136"/>
        <end position="156"/>
    </location>
</feature>
<accession>A0A2T0QD99</accession>
<dbReference type="Pfam" id="PF20177">
    <property type="entry name" value="DUF6542"/>
    <property type="match status" value="1"/>
</dbReference>
<keyword evidence="2" id="KW-1133">Transmembrane helix</keyword>
<keyword evidence="2" id="KW-0472">Membrane</keyword>
<sequence>MAGRTHGGPGRADAPRASGRRAPRSRGRRGQGGAAPVRLTARGALLAVVLILTAAALIGSLLRTVVAPSTLIGVVFVAVSLAGVLLVRRRDVIWMAVTPPLTCFVALLLAETLLALPTGAFAQALAIGMGTRLAELAPWLFGGTALALALACFRGLPDNIRELREDLSGRAVRRYASRPEE</sequence>
<feature type="compositionally biased region" description="Basic residues" evidence="1">
    <location>
        <begin position="18"/>
        <end position="29"/>
    </location>
</feature>
<organism evidence="4 5">
    <name type="scientific">Allonocardiopsis opalescens</name>
    <dbReference type="NCBI Taxonomy" id="1144618"/>
    <lineage>
        <taxon>Bacteria</taxon>
        <taxon>Bacillati</taxon>
        <taxon>Actinomycetota</taxon>
        <taxon>Actinomycetes</taxon>
        <taxon>Streptosporangiales</taxon>
        <taxon>Allonocardiopsis</taxon>
    </lineage>
</organism>
<feature type="transmembrane region" description="Helical" evidence="2">
    <location>
        <begin position="65"/>
        <end position="86"/>
    </location>
</feature>
<dbReference type="AlphaFoldDB" id="A0A2T0QD99"/>
<evidence type="ECO:0000259" key="3">
    <source>
        <dbReference type="Pfam" id="PF20177"/>
    </source>
</evidence>
<evidence type="ECO:0000313" key="5">
    <source>
        <dbReference type="Proteomes" id="UP000237846"/>
    </source>
</evidence>
<feature type="transmembrane region" description="Helical" evidence="2">
    <location>
        <begin position="93"/>
        <end position="116"/>
    </location>
</feature>
<keyword evidence="2" id="KW-0812">Transmembrane</keyword>
<proteinExistence type="predicted"/>
<dbReference type="EMBL" id="PVZC01000001">
    <property type="protein sequence ID" value="PRY01924.1"/>
    <property type="molecule type" value="Genomic_DNA"/>
</dbReference>
<gene>
    <name evidence="4" type="ORF">CLV72_101522</name>
</gene>
<dbReference type="RefSeq" id="WP_245929822.1">
    <property type="nucleotide sequence ID" value="NZ_PVZC01000001.1"/>
</dbReference>
<name>A0A2T0QD99_9ACTN</name>
<reference evidence="4 5" key="1">
    <citation type="submission" date="2018-03" db="EMBL/GenBank/DDBJ databases">
        <title>Genomic Encyclopedia of Archaeal and Bacterial Type Strains, Phase II (KMG-II): from individual species to whole genera.</title>
        <authorList>
            <person name="Goeker M."/>
        </authorList>
    </citation>
    <scope>NUCLEOTIDE SEQUENCE [LARGE SCALE GENOMIC DNA]</scope>
    <source>
        <strain evidence="4 5">DSM 45601</strain>
    </source>
</reference>
<keyword evidence="5" id="KW-1185">Reference proteome</keyword>
<evidence type="ECO:0000256" key="1">
    <source>
        <dbReference type="SAM" id="MobiDB-lite"/>
    </source>
</evidence>
<evidence type="ECO:0000256" key="2">
    <source>
        <dbReference type="SAM" id="Phobius"/>
    </source>
</evidence>
<feature type="domain" description="DUF6542" evidence="3">
    <location>
        <begin position="38"/>
        <end position="156"/>
    </location>
</feature>
<dbReference type="Proteomes" id="UP000237846">
    <property type="component" value="Unassembled WGS sequence"/>
</dbReference>
<evidence type="ECO:0000313" key="4">
    <source>
        <dbReference type="EMBL" id="PRY01924.1"/>
    </source>
</evidence>